<evidence type="ECO:0000313" key="2">
    <source>
        <dbReference type="EMBL" id="MCR6097298.1"/>
    </source>
</evidence>
<feature type="transmembrane region" description="Helical" evidence="1">
    <location>
        <begin position="6"/>
        <end position="29"/>
    </location>
</feature>
<evidence type="ECO:0008006" key="4">
    <source>
        <dbReference type="Google" id="ProtNLM"/>
    </source>
</evidence>
<feature type="transmembrane region" description="Helical" evidence="1">
    <location>
        <begin position="41"/>
        <end position="61"/>
    </location>
</feature>
<keyword evidence="1" id="KW-0812">Transmembrane</keyword>
<dbReference type="Proteomes" id="UP001057753">
    <property type="component" value="Unassembled WGS sequence"/>
</dbReference>
<gene>
    <name evidence="2" type="ORF">HXA33_12155</name>
</gene>
<keyword evidence="1" id="KW-0472">Membrane</keyword>
<dbReference type="EMBL" id="JABXYM010000001">
    <property type="protein sequence ID" value="MCR6097298.1"/>
    <property type="molecule type" value="Genomic_DNA"/>
</dbReference>
<dbReference type="RefSeq" id="WP_257821699.1">
    <property type="nucleotide sequence ID" value="NZ_JABXYM010000001.1"/>
</dbReference>
<accession>A0A9Q4B2N6</accession>
<reference evidence="2" key="1">
    <citation type="submission" date="2020-06" db="EMBL/GenBank/DDBJ databases">
        <title>Insight into the genomes of haloalkaliphilic bacilli from Kenyan soda lakes.</title>
        <authorList>
            <person name="Mwirichia R."/>
            <person name="Villamizar G.C."/>
            <person name="Poehlein A."/>
            <person name="Mugweru J."/>
            <person name="Kipnyargis A."/>
            <person name="Kiplimo D."/>
            <person name="Orwa P."/>
            <person name="Daniel R."/>
        </authorList>
    </citation>
    <scope>NUCLEOTIDE SEQUENCE</scope>
    <source>
        <strain evidence="2">B1096_S55</strain>
    </source>
</reference>
<dbReference type="AlphaFoldDB" id="A0A9Q4B2N6"/>
<keyword evidence="3" id="KW-1185">Reference proteome</keyword>
<comment type="caution">
    <text evidence="2">The sequence shown here is derived from an EMBL/GenBank/DDBJ whole genome shotgun (WGS) entry which is preliminary data.</text>
</comment>
<organism evidence="2 3">
    <name type="scientific">Salipaludibacillus agaradhaerens</name>
    <name type="common">Bacillus agaradhaerens</name>
    <dbReference type="NCBI Taxonomy" id="76935"/>
    <lineage>
        <taxon>Bacteria</taxon>
        <taxon>Bacillati</taxon>
        <taxon>Bacillota</taxon>
        <taxon>Bacilli</taxon>
        <taxon>Bacillales</taxon>
        <taxon>Bacillaceae</taxon>
    </lineage>
</organism>
<protein>
    <recommendedName>
        <fullName evidence="4">Mas-related G-protein coupled receptor member D</fullName>
    </recommendedName>
</protein>
<keyword evidence="1" id="KW-1133">Transmembrane helix</keyword>
<name>A0A9Q4B2N6_SALAG</name>
<proteinExistence type="predicted"/>
<sequence>MEKITFIIAIVSLGGALAVFIANLLNFGLKGGILNKGRKSTKWVIGLFIVYIISFAMFIFISSN</sequence>
<evidence type="ECO:0000313" key="3">
    <source>
        <dbReference type="Proteomes" id="UP001057753"/>
    </source>
</evidence>
<evidence type="ECO:0000256" key="1">
    <source>
        <dbReference type="SAM" id="Phobius"/>
    </source>
</evidence>